<evidence type="ECO:0000313" key="2">
    <source>
        <dbReference type="Proteomes" id="UP001648503"/>
    </source>
</evidence>
<accession>A0ABQ8FKV0</accession>
<dbReference type="EMBL" id="JAFCIX010000051">
    <property type="protein sequence ID" value="KAH6600025.1"/>
    <property type="molecule type" value="Genomic_DNA"/>
</dbReference>
<sequence>MAALSNSAYVSGDRTFSQQNALFLPTYTPTDLYSISALLEKDGTTYMQDVAELDTNLQLLRSSIFLQYLWNTTPFADIYAWANDTEQTGLATKLTSGLPIYMPAPQLPPASQLPPATPSSAVLSLVERISPMEIIPPVETAPIPIHSEPHYTAHLISDRNDIDAYLSAFIAPVDAQPNASLYDQAAIQELKLTKDTNGVWTYINLTTGDRFAFSRENTESDPVYLQHLSHFLYGTQLAANRPVSIVACSDN</sequence>
<protein>
    <submittedName>
        <fullName evidence="1">Uncharacterized protein</fullName>
    </submittedName>
</protein>
<name>A0ABQ8FKV0_9FUNG</name>
<comment type="caution">
    <text evidence="1">The sequence shown here is derived from an EMBL/GenBank/DDBJ whole genome shotgun (WGS) entry which is preliminary data.</text>
</comment>
<evidence type="ECO:0000313" key="1">
    <source>
        <dbReference type="EMBL" id="KAH6600025.1"/>
    </source>
</evidence>
<reference evidence="1 2" key="1">
    <citation type="submission" date="2021-02" db="EMBL/GenBank/DDBJ databases">
        <title>Variation within the Batrachochytrium salamandrivorans European outbreak.</title>
        <authorList>
            <person name="Kelly M."/>
            <person name="Pasmans F."/>
            <person name="Shea T.P."/>
            <person name="Munoz J.F."/>
            <person name="Carranza S."/>
            <person name="Cuomo C.A."/>
            <person name="Martel A."/>
        </authorList>
    </citation>
    <scope>NUCLEOTIDE SEQUENCE [LARGE SCALE GENOMIC DNA]</scope>
    <source>
        <strain evidence="1 2">AMFP18/2</strain>
    </source>
</reference>
<proteinExistence type="predicted"/>
<gene>
    <name evidence="1" type="ORF">BASA50_002612</name>
</gene>
<keyword evidence="2" id="KW-1185">Reference proteome</keyword>
<dbReference type="Proteomes" id="UP001648503">
    <property type="component" value="Unassembled WGS sequence"/>
</dbReference>
<organism evidence="1 2">
    <name type="scientific">Batrachochytrium salamandrivorans</name>
    <dbReference type="NCBI Taxonomy" id="1357716"/>
    <lineage>
        <taxon>Eukaryota</taxon>
        <taxon>Fungi</taxon>
        <taxon>Fungi incertae sedis</taxon>
        <taxon>Chytridiomycota</taxon>
        <taxon>Chytridiomycota incertae sedis</taxon>
        <taxon>Chytridiomycetes</taxon>
        <taxon>Rhizophydiales</taxon>
        <taxon>Rhizophydiales incertae sedis</taxon>
        <taxon>Batrachochytrium</taxon>
    </lineage>
</organism>